<dbReference type="PANTHER" id="PTHR10693">
    <property type="entry name" value="RAS GTPASE-ACTIVATING PROTEIN-BINDING PROTEIN"/>
    <property type="match status" value="1"/>
</dbReference>
<gene>
    <name evidence="6" type="ORF">CVIRNUC_007757</name>
</gene>
<feature type="compositionally biased region" description="Low complexity" evidence="3">
    <location>
        <begin position="238"/>
        <end position="252"/>
    </location>
</feature>
<dbReference type="GO" id="GO:1990904">
    <property type="term" value="C:ribonucleoprotein complex"/>
    <property type="evidence" value="ECO:0007669"/>
    <property type="project" value="TreeGrafter"/>
</dbReference>
<dbReference type="EMBL" id="CAUYUE010000010">
    <property type="protein sequence ID" value="CAK0784553.1"/>
    <property type="molecule type" value="Genomic_DNA"/>
</dbReference>
<accession>A0AAV1IBF8</accession>
<dbReference type="Proteomes" id="UP001314263">
    <property type="component" value="Unassembled WGS sequence"/>
</dbReference>
<sequence length="609" mass="62877">MAAPQAQAHQGEGHGSAPNVAPQYSTTAHAVGSQFVQQYYTVLSNTPRYLHRFYTDISTMSHNDAEAGLFFTVASQKAIHDKVMMLELDESVPEAQTVDCQLSASDGVIVQVTGNLQCKGKPKRAFMQTFFLAVQEKGYFVLNDLFRYLPEPPQSASEPEPQPHAAPPPFAPIENGYSQPAVPSHVPYPPQQPQTASAAALPPRAPAAPAAAPAHDVSPTTPGPTPAPMVPRSTPTEQPAMSSAPQQPAPVHHAPPPLPSAAPVPEPEPMPTPQQQEPPKPSTPAEAEPAPLSEAEPQADWTAAAEPEAASHAPEAETEAAPPPRAQLAVPLAQSAAPLTYAQRLMASKAGGQAAAAPAPARAQPKAAPAPAATPAPAQRDAPPKVPGPAQPNGLPIANGHAEGYFARDEGPPGTSIFVRNLPESVTTEALAEVFVKFGALRGAQPVSIKRSKEKEKDTFAFVDFQEPAAQQAAIAGPATLDGQQLQVVEKKPLFIRNRGRGGPPPGRGMFRGGRSDGRVYGREGAAGGRDGGRGRFLERGASLNSVASDSGRGGRRGRGREGGNGGGRGDVRGGRNGAGAPRPAVPRPAAAAPAAAPVAAPAAATAEA</sequence>
<keyword evidence="7" id="KW-1185">Reference proteome</keyword>
<dbReference type="Pfam" id="PF00076">
    <property type="entry name" value="RRM_1"/>
    <property type="match status" value="1"/>
</dbReference>
<dbReference type="SMART" id="SM00360">
    <property type="entry name" value="RRM"/>
    <property type="match status" value="1"/>
</dbReference>
<feature type="region of interest" description="Disordered" evidence="3">
    <location>
        <begin position="151"/>
        <end position="331"/>
    </location>
</feature>
<feature type="region of interest" description="Disordered" evidence="3">
    <location>
        <begin position="348"/>
        <end position="414"/>
    </location>
</feature>
<evidence type="ECO:0000259" key="4">
    <source>
        <dbReference type="PROSITE" id="PS50102"/>
    </source>
</evidence>
<evidence type="ECO:0000259" key="5">
    <source>
        <dbReference type="PROSITE" id="PS50177"/>
    </source>
</evidence>
<evidence type="ECO:0000256" key="3">
    <source>
        <dbReference type="SAM" id="MobiDB-lite"/>
    </source>
</evidence>
<feature type="domain" description="RRM" evidence="4">
    <location>
        <begin position="415"/>
        <end position="501"/>
    </location>
</feature>
<feature type="compositionally biased region" description="Pro residues" evidence="3">
    <location>
        <begin position="253"/>
        <end position="282"/>
    </location>
</feature>
<reference evidence="6 7" key="1">
    <citation type="submission" date="2023-10" db="EMBL/GenBank/DDBJ databases">
        <authorList>
            <person name="Maclean D."/>
            <person name="Macfadyen A."/>
        </authorList>
    </citation>
    <scope>NUCLEOTIDE SEQUENCE [LARGE SCALE GENOMIC DNA]</scope>
</reference>
<proteinExistence type="predicted"/>
<feature type="compositionally biased region" description="Low complexity" evidence="3">
    <location>
        <begin position="348"/>
        <end position="381"/>
    </location>
</feature>
<feature type="region of interest" description="Disordered" evidence="3">
    <location>
        <begin position="1"/>
        <end position="22"/>
    </location>
</feature>
<dbReference type="PROSITE" id="PS50102">
    <property type="entry name" value="RRM"/>
    <property type="match status" value="1"/>
</dbReference>
<dbReference type="CDD" id="cd00590">
    <property type="entry name" value="RRM_SF"/>
    <property type="match status" value="1"/>
</dbReference>
<dbReference type="InterPro" id="IPR039539">
    <property type="entry name" value="Ras_GTPase_bind_prot"/>
</dbReference>
<dbReference type="SUPFAM" id="SSF54928">
    <property type="entry name" value="RNA-binding domain, RBD"/>
    <property type="match status" value="1"/>
</dbReference>
<organism evidence="6 7">
    <name type="scientific">Coccomyxa viridis</name>
    <dbReference type="NCBI Taxonomy" id="1274662"/>
    <lineage>
        <taxon>Eukaryota</taxon>
        <taxon>Viridiplantae</taxon>
        <taxon>Chlorophyta</taxon>
        <taxon>core chlorophytes</taxon>
        <taxon>Trebouxiophyceae</taxon>
        <taxon>Trebouxiophyceae incertae sedis</taxon>
        <taxon>Coccomyxaceae</taxon>
        <taxon>Coccomyxa</taxon>
    </lineage>
</organism>
<dbReference type="Pfam" id="PF02136">
    <property type="entry name" value="NTF2"/>
    <property type="match status" value="1"/>
</dbReference>
<dbReference type="PROSITE" id="PS50177">
    <property type="entry name" value="NTF2_DOMAIN"/>
    <property type="match status" value="1"/>
</dbReference>
<dbReference type="InterPro" id="IPR000504">
    <property type="entry name" value="RRM_dom"/>
</dbReference>
<dbReference type="Gene3D" id="3.30.70.330">
    <property type="match status" value="1"/>
</dbReference>
<dbReference type="GO" id="GO:0005829">
    <property type="term" value="C:cytosol"/>
    <property type="evidence" value="ECO:0007669"/>
    <property type="project" value="TreeGrafter"/>
</dbReference>
<dbReference type="AlphaFoldDB" id="A0AAV1IBF8"/>
<feature type="compositionally biased region" description="Low complexity" evidence="3">
    <location>
        <begin position="283"/>
        <end position="313"/>
    </location>
</feature>
<dbReference type="PANTHER" id="PTHR10693:SF20">
    <property type="entry name" value="AT27578P"/>
    <property type="match status" value="1"/>
</dbReference>
<feature type="compositionally biased region" description="Low complexity" evidence="3">
    <location>
        <begin position="193"/>
        <end position="214"/>
    </location>
</feature>
<dbReference type="InterPro" id="IPR032710">
    <property type="entry name" value="NTF2-like_dom_sf"/>
</dbReference>
<dbReference type="InterPro" id="IPR002075">
    <property type="entry name" value="NTF2_dom"/>
</dbReference>
<feature type="region of interest" description="Disordered" evidence="3">
    <location>
        <begin position="496"/>
        <end position="609"/>
    </location>
</feature>
<dbReference type="InterPro" id="IPR012677">
    <property type="entry name" value="Nucleotide-bd_a/b_plait_sf"/>
</dbReference>
<feature type="compositionally biased region" description="Pro residues" evidence="3">
    <location>
        <begin position="160"/>
        <end position="171"/>
    </location>
</feature>
<evidence type="ECO:0000256" key="1">
    <source>
        <dbReference type="ARBA" id="ARBA00022884"/>
    </source>
</evidence>
<dbReference type="Gene3D" id="3.10.450.50">
    <property type="match status" value="1"/>
</dbReference>
<evidence type="ECO:0000313" key="7">
    <source>
        <dbReference type="Proteomes" id="UP001314263"/>
    </source>
</evidence>
<evidence type="ECO:0000313" key="6">
    <source>
        <dbReference type="EMBL" id="CAK0784553.1"/>
    </source>
</evidence>
<protein>
    <submittedName>
        <fullName evidence="6">Uncharacterized protein</fullName>
    </submittedName>
</protein>
<dbReference type="InterPro" id="IPR035979">
    <property type="entry name" value="RBD_domain_sf"/>
</dbReference>
<dbReference type="FunFam" id="3.10.450.50:FF:000003">
    <property type="entry name" value="Nuclear transport factor 2 family protein"/>
    <property type="match status" value="1"/>
</dbReference>
<dbReference type="GO" id="GO:0003729">
    <property type="term" value="F:mRNA binding"/>
    <property type="evidence" value="ECO:0007669"/>
    <property type="project" value="TreeGrafter"/>
</dbReference>
<name>A0AAV1IBF8_9CHLO</name>
<dbReference type="SUPFAM" id="SSF54427">
    <property type="entry name" value="NTF2-like"/>
    <property type="match status" value="1"/>
</dbReference>
<feature type="domain" description="NTF2" evidence="5">
    <location>
        <begin position="31"/>
        <end position="148"/>
    </location>
</feature>
<evidence type="ECO:0000256" key="2">
    <source>
        <dbReference type="PROSITE-ProRule" id="PRU00176"/>
    </source>
</evidence>
<comment type="caution">
    <text evidence="6">The sequence shown here is derived from an EMBL/GenBank/DDBJ whole genome shotgun (WGS) entry which is preliminary data.</text>
</comment>
<feature type="compositionally biased region" description="Low complexity" evidence="3">
    <location>
        <begin position="579"/>
        <end position="609"/>
    </location>
</feature>
<dbReference type="CDD" id="cd00780">
    <property type="entry name" value="NTF2"/>
    <property type="match status" value="1"/>
</dbReference>
<dbReference type="InterPro" id="IPR018222">
    <property type="entry name" value="Nuclear_transport_factor_2_euk"/>
</dbReference>
<keyword evidence="1 2" id="KW-0694">RNA-binding</keyword>